<sequence>MNLPFTRIAKLIHVIHLSPLFCTPRSVFIAKYENFTAAQKRPTERTTSVSLAQVDDTYLSNILEEHGRSPTQHPVLLTQMVHELPEDVSPATSLAFEKPTRQKRSVIFVLTTMIPPSSRYPHTDPNDTAFLSGNVSDRTRRIRQHSADSNSSASRALAERLPRGLQQFAAYLLIKAIRRTTLR</sequence>
<reference evidence="2" key="1">
    <citation type="submission" date="2019-12" db="UniProtKB">
        <authorList>
            <consortium name="WormBaseParasite"/>
        </authorList>
    </citation>
    <scope>IDENTIFICATION</scope>
</reference>
<accession>A0A5S6R5H1</accession>
<evidence type="ECO:0000313" key="2">
    <source>
        <dbReference type="WBParaSite" id="TMUE_3000014678.1"/>
    </source>
</evidence>
<protein>
    <submittedName>
        <fullName evidence="2">Uncharacterized protein</fullName>
    </submittedName>
</protein>
<evidence type="ECO:0000313" key="1">
    <source>
        <dbReference type="Proteomes" id="UP000046395"/>
    </source>
</evidence>
<dbReference type="AlphaFoldDB" id="A0A5S6R5H1"/>
<proteinExistence type="predicted"/>
<dbReference type="Proteomes" id="UP000046395">
    <property type="component" value="Unassembled WGS sequence"/>
</dbReference>
<name>A0A5S6R5H1_TRIMR</name>
<organism evidence="1 2">
    <name type="scientific">Trichuris muris</name>
    <name type="common">Mouse whipworm</name>
    <dbReference type="NCBI Taxonomy" id="70415"/>
    <lineage>
        <taxon>Eukaryota</taxon>
        <taxon>Metazoa</taxon>
        <taxon>Ecdysozoa</taxon>
        <taxon>Nematoda</taxon>
        <taxon>Enoplea</taxon>
        <taxon>Dorylaimia</taxon>
        <taxon>Trichinellida</taxon>
        <taxon>Trichuridae</taxon>
        <taxon>Trichuris</taxon>
    </lineage>
</organism>
<keyword evidence="1" id="KW-1185">Reference proteome</keyword>
<dbReference type="WBParaSite" id="TMUE_3000014678.1">
    <property type="protein sequence ID" value="TMUE_3000014678.1"/>
    <property type="gene ID" value="WBGene00288461"/>
</dbReference>